<dbReference type="RefSeq" id="WP_382272153.1">
    <property type="nucleotide sequence ID" value="NZ_JBHTBU010000002.1"/>
</dbReference>
<dbReference type="NCBIfam" id="NF001966">
    <property type="entry name" value="PRK00745.1"/>
    <property type="match status" value="1"/>
</dbReference>
<dbReference type="PANTHER" id="PTHR35530">
    <property type="entry name" value="TAUTOMERASE-RELATED"/>
    <property type="match status" value="1"/>
</dbReference>
<evidence type="ECO:0000313" key="6">
    <source>
        <dbReference type="Proteomes" id="UP001596542"/>
    </source>
</evidence>
<dbReference type="InterPro" id="IPR018191">
    <property type="entry name" value="4-OT"/>
</dbReference>
<organism evidence="5 6">
    <name type="scientific">Herminiimonas glaciei</name>
    <dbReference type="NCBI Taxonomy" id="523788"/>
    <lineage>
        <taxon>Bacteria</taxon>
        <taxon>Pseudomonadati</taxon>
        <taxon>Pseudomonadota</taxon>
        <taxon>Betaproteobacteria</taxon>
        <taxon>Burkholderiales</taxon>
        <taxon>Oxalobacteraceae</taxon>
        <taxon>Herminiimonas</taxon>
    </lineage>
</organism>
<reference evidence="6" key="1">
    <citation type="journal article" date="2019" name="Int. J. Syst. Evol. Microbiol.">
        <title>The Global Catalogue of Microorganisms (GCM) 10K type strain sequencing project: providing services to taxonomists for standard genome sequencing and annotation.</title>
        <authorList>
            <consortium name="The Broad Institute Genomics Platform"/>
            <consortium name="The Broad Institute Genome Sequencing Center for Infectious Disease"/>
            <person name="Wu L."/>
            <person name="Ma J."/>
        </authorList>
    </citation>
    <scope>NUCLEOTIDE SEQUENCE [LARGE SCALE GENOMIC DNA]</scope>
    <source>
        <strain evidence="6">KACC 12508</strain>
    </source>
</reference>
<dbReference type="InterPro" id="IPR004370">
    <property type="entry name" value="4-OT-like_dom"/>
</dbReference>
<comment type="similarity">
    <text evidence="1 3">Belongs to the 4-oxalocrotonate tautomerase family.</text>
</comment>
<dbReference type="EMBL" id="JBHTBU010000002">
    <property type="protein sequence ID" value="MFC7288734.1"/>
    <property type="molecule type" value="Genomic_DNA"/>
</dbReference>
<name>A0ABW2ICC6_9BURK</name>
<evidence type="ECO:0000256" key="1">
    <source>
        <dbReference type="ARBA" id="ARBA00006723"/>
    </source>
</evidence>
<dbReference type="EC" id="5.3.2.-" evidence="3"/>
<dbReference type="NCBIfam" id="NF002571">
    <property type="entry name" value="PRK02220.1"/>
    <property type="match status" value="1"/>
</dbReference>
<dbReference type="GO" id="GO:0016853">
    <property type="term" value="F:isomerase activity"/>
    <property type="evidence" value="ECO:0007669"/>
    <property type="project" value="UniProtKB-KW"/>
</dbReference>
<evidence type="ECO:0000256" key="2">
    <source>
        <dbReference type="ARBA" id="ARBA00023235"/>
    </source>
</evidence>
<comment type="caution">
    <text evidence="5">The sequence shown here is derived from an EMBL/GenBank/DDBJ whole genome shotgun (WGS) entry which is preliminary data.</text>
</comment>
<dbReference type="SUPFAM" id="SSF55331">
    <property type="entry name" value="Tautomerase/MIF"/>
    <property type="match status" value="1"/>
</dbReference>
<dbReference type="Proteomes" id="UP001596542">
    <property type="component" value="Unassembled WGS sequence"/>
</dbReference>
<keyword evidence="6" id="KW-1185">Reference proteome</keyword>
<protein>
    <recommendedName>
        <fullName evidence="3">Tautomerase</fullName>
        <ecNumber evidence="3">5.3.2.-</ecNumber>
    </recommendedName>
</protein>
<keyword evidence="2 3" id="KW-0413">Isomerase</keyword>
<evidence type="ECO:0000256" key="3">
    <source>
        <dbReference type="RuleBase" id="RU362032"/>
    </source>
</evidence>
<accession>A0ABW2ICC6</accession>
<feature type="domain" description="4-oxalocrotonate tautomerase-like" evidence="4">
    <location>
        <begin position="27"/>
        <end position="83"/>
    </location>
</feature>
<dbReference type="Gene3D" id="3.30.429.10">
    <property type="entry name" value="Macrophage Migration Inhibitory Factor"/>
    <property type="match status" value="1"/>
</dbReference>
<sequence length="86" mass="9672">MRSRRLIVIDLIDRFIILTNQKGKPMPTINVQLFEGRTVEQKRAFVKAVTEATVATLGSSAESVDIIIEDVKRENWATGGKLWSDV</sequence>
<dbReference type="NCBIfam" id="TIGR00013">
    <property type="entry name" value="taut"/>
    <property type="match status" value="1"/>
</dbReference>
<dbReference type="InterPro" id="IPR014347">
    <property type="entry name" value="Tautomerase/MIF_sf"/>
</dbReference>
<proteinExistence type="inferred from homology"/>
<evidence type="ECO:0000259" key="4">
    <source>
        <dbReference type="Pfam" id="PF01361"/>
    </source>
</evidence>
<dbReference type="Pfam" id="PF01361">
    <property type="entry name" value="Tautomerase"/>
    <property type="match status" value="1"/>
</dbReference>
<evidence type="ECO:0000313" key="5">
    <source>
        <dbReference type="EMBL" id="MFC7288734.1"/>
    </source>
</evidence>
<gene>
    <name evidence="5" type="ORF">ACFQPC_11850</name>
</gene>
<dbReference type="PANTHER" id="PTHR35530:SF1">
    <property type="entry name" value="2-HYDROXYMUCONATE TAUTOMERASE"/>
    <property type="match status" value="1"/>
</dbReference>